<dbReference type="SUPFAM" id="SSF54001">
    <property type="entry name" value="Cysteine proteinases"/>
    <property type="match status" value="1"/>
</dbReference>
<dbReference type="PRINTS" id="PR01543">
    <property type="entry name" value="ANATRNSFRASE"/>
</dbReference>
<name>A0A368P4F7_9FLAO</name>
<dbReference type="AlphaFoldDB" id="A0A368P4F7"/>
<evidence type="ECO:0000313" key="4">
    <source>
        <dbReference type="Proteomes" id="UP000252249"/>
    </source>
</evidence>
<organism evidence="3 4">
    <name type="scientific">Oceanihabitans sediminis</name>
    <dbReference type="NCBI Taxonomy" id="1812012"/>
    <lineage>
        <taxon>Bacteria</taxon>
        <taxon>Pseudomonadati</taxon>
        <taxon>Bacteroidota</taxon>
        <taxon>Flavobacteriia</taxon>
        <taxon>Flavobacteriales</taxon>
        <taxon>Flavobacteriaceae</taxon>
        <taxon>Oceanihabitans</taxon>
    </lineage>
</organism>
<dbReference type="OrthoDB" id="7181050at2"/>
<accession>A0A368P4F7</accession>
<reference evidence="3 4" key="1">
    <citation type="submission" date="2018-07" db="EMBL/GenBank/DDBJ databases">
        <title>Oceanihabitans testaceum sp. nov., isolated from marine sediment.</title>
        <authorList>
            <person name="Li C.-M."/>
        </authorList>
    </citation>
    <scope>NUCLEOTIDE SEQUENCE [LARGE SCALE GENOMIC DNA]</scope>
    <source>
        <strain evidence="3 4">S9-10</strain>
    </source>
</reference>
<dbReference type="PANTHER" id="PTHR11786:SF0">
    <property type="entry name" value="ARYLAMINE N-ACETYLTRANSFERASE 4-RELATED"/>
    <property type="match status" value="1"/>
</dbReference>
<evidence type="ECO:0000256" key="1">
    <source>
        <dbReference type="ARBA" id="ARBA00006547"/>
    </source>
</evidence>
<keyword evidence="4" id="KW-1185">Reference proteome</keyword>
<evidence type="ECO:0000256" key="2">
    <source>
        <dbReference type="RuleBase" id="RU003452"/>
    </source>
</evidence>
<dbReference type="InterPro" id="IPR038765">
    <property type="entry name" value="Papain-like_cys_pep_sf"/>
</dbReference>
<dbReference type="RefSeq" id="WP_072352749.1">
    <property type="nucleotide sequence ID" value="NZ_JAWVXR010000008.1"/>
</dbReference>
<dbReference type="Gene3D" id="2.40.128.150">
    <property type="entry name" value="Cysteine proteinases"/>
    <property type="match status" value="1"/>
</dbReference>
<comment type="caution">
    <text evidence="3">The sequence shown here is derived from an EMBL/GenBank/DDBJ whole genome shotgun (WGS) entry which is preliminary data.</text>
</comment>
<gene>
    <name evidence="3" type="ORF">DU428_12260</name>
</gene>
<dbReference type="Proteomes" id="UP000252249">
    <property type="component" value="Unassembled WGS sequence"/>
</dbReference>
<evidence type="ECO:0000313" key="3">
    <source>
        <dbReference type="EMBL" id="RCU56659.1"/>
    </source>
</evidence>
<dbReference type="InterPro" id="IPR001447">
    <property type="entry name" value="Arylamine_N-AcTrfase"/>
</dbReference>
<proteinExistence type="inferred from homology"/>
<protein>
    <submittedName>
        <fullName evidence="3">Arylamine N-acetyltransferase</fullName>
    </submittedName>
</protein>
<comment type="similarity">
    <text evidence="1 2">Belongs to the arylamine N-acetyltransferase family.</text>
</comment>
<dbReference type="Gene3D" id="3.30.2140.10">
    <property type="entry name" value="Arylamine N-acetyltransferase"/>
    <property type="match status" value="1"/>
</dbReference>
<sequence length="270" mass="30655">MSDFIFNKQEYLRRINLEAPISVNYESLKALHRAQHLSIPFENIDICLGKNIPIDAHSIFQKLVKHKRGGYCFELNGLLLLALQAYGFEVRPLLGRVHLTGEPGGRTHQALLVTIDSQTWLVDVGFGAESPTIPIPFVINEVVRFEHRSFRLVSSELFGYMLQSNQGDTWKNLYSFDLSPVLDIDLKLGNHFTSTSPDSFFINARIAALPVPYGVLTLYNDRFKKVINGKEEQIFLKDDASYLSFLAEAFDIHLEANYKDLKAIPFNSAM</sequence>
<dbReference type="EMBL" id="QPIG01000005">
    <property type="protein sequence ID" value="RCU56659.1"/>
    <property type="molecule type" value="Genomic_DNA"/>
</dbReference>
<dbReference type="PANTHER" id="PTHR11786">
    <property type="entry name" value="N-HYDROXYARYLAMINE O-ACETYLTRANSFERASE"/>
    <property type="match status" value="1"/>
</dbReference>
<dbReference type="Pfam" id="PF00797">
    <property type="entry name" value="Acetyltransf_2"/>
    <property type="match status" value="1"/>
</dbReference>
<keyword evidence="3" id="KW-0808">Transferase</keyword>
<dbReference type="GO" id="GO:0016407">
    <property type="term" value="F:acetyltransferase activity"/>
    <property type="evidence" value="ECO:0007669"/>
    <property type="project" value="InterPro"/>
</dbReference>